<dbReference type="EMBL" id="JAEVFJ010000075">
    <property type="protein sequence ID" value="KAH8073009.1"/>
    <property type="molecule type" value="Genomic_DNA"/>
</dbReference>
<organism evidence="3 4">
    <name type="scientific">Cristinia sonorae</name>
    <dbReference type="NCBI Taxonomy" id="1940300"/>
    <lineage>
        <taxon>Eukaryota</taxon>
        <taxon>Fungi</taxon>
        <taxon>Dikarya</taxon>
        <taxon>Basidiomycota</taxon>
        <taxon>Agaricomycotina</taxon>
        <taxon>Agaricomycetes</taxon>
        <taxon>Agaricomycetidae</taxon>
        <taxon>Agaricales</taxon>
        <taxon>Pleurotineae</taxon>
        <taxon>Stephanosporaceae</taxon>
        <taxon>Cristinia</taxon>
    </lineage>
</organism>
<feature type="chain" id="PRO_5035473238" evidence="2">
    <location>
        <begin position="24"/>
        <end position="223"/>
    </location>
</feature>
<evidence type="ECO:0000313" key="3">
    <source>
        <dbReference type="EMBL" id="KAH8073009.1"/>
    </source>
</evidence>
<evidence type="ECO:0000313" key="4">
    <source>
        <dbReference type="Proteomes" id="UP000813824"/>
    </source>
</evidence>
<proteinExistence type="predicted"/>
<accession>A0A8K0XK00</accession>
<name>A0A8K0XK00_9AGAR</name>
<sequence length="223" mass="23640">MAFGLLRSLTALLPLAALAAAAANNTVYIISNAETPSLNLPGLTPIGLQRAQDCLPSLLGPLNIGKIISCPVDEEDNLCGETVATATPTANALGLTIDTSCGADEETDDDCVTKLINQFGKNSTQAVLIVWDVNAMDDLFENLDIDDDNEDDDDNDDDDDDDDGAAHFDVITTIVKKKVQSTASQSCSGIDGQAPGTFRKRSLIPAETSAKKRHLKSRITGVY</sequence>
<evidence type="ECO:0000256" key="2">
    <source>
        <dbReference type="SAM" id="SignalP"/>
    </source>
</evidence>
<protein>
    <submittedName>
        <fullName evidence="3">Uncharacterized protein</fullName>
    </submittedName>
</protein>
<comment type="caution">
    <text evidence="3">The sequence shown here is derived from an EMBL/GenBank/DDBJ whole genome shotgun (WGS) entry which is preliminary data.</text>
</comment>
<keyword evidence="2" id="KW-0732">Signal</keyword>
<feature type="compositionally biased region" description="Acidic residues" evidence="1">
    <location>
        <begin position="144"/>
        <end position="163"/>
    </location>
</feature>
<keyword evidence="4" id="KW-1185">Reference proteome</keyword>
<feature type="region of interest" description="Disordered" evidence="1">
    <location>
        <begin position="144"/>
        <end position="165"/>
    </location>
</feature>
<dbReference type="OrthoDB" id="425925at2759"/>
<dbReference type="AlphaFoldDB" id="A0A8K0XK00"/>
<dbReference type="Proteomes" id="UP000813824">
    <property type="component" value="Unassembled WGS sequence"/>
</dbReference>
<evidence type="ECO:0000256" key="1">
    <source>
        <dbReference type="SAM" id="MobiDB-lite"/>
    </source>
</evidence>
<gene>
    <name evidence="3" type="ORF">BXZ70DRAFT_1013250</name>
</gene>
<reference evidence="3" key="1">
    <citation type="journal article" date="2021" name="New Phytol.">
        <title>Evolutionary innovations through gain and loss of genes in the ectomycorrhizal Boletales.</title>
        <authorList>
            <person name="Wu G."/>
            <person name="Miyauchi S."/>
            <person name="Morin E."/>
            <person name="Kuo A."/>
            <person name="Drula E."/>
            <person name="Varga T."/>
            <person name="Kohler A."/>
            <person name="Feng B."/>
            <person name="Cao Y."/>
            <person name="Lipzen A."/>
            <person name="Daum C."/>
            <person name="Hundley H."/>
            <person name="Pangilinan J."/>
            <person name="Johnson J."/>
            <person name="Barry K."/>
            <person name="LaButti K."/>
            <person name="Ng V."/>
            <person name="Ahrendt S."/>
            <person name="Min B."/>
            <person name="Choi I.G."/>
            <person name="Park H."/>
            <person name="Plett J.M."/>
            <person name="Magnuson J."/>
            <person name="Spatafora J.W."/>
            <person name="Nagy L.G."/>
            <person name="Henrissat B."/>
            <person name="Grigoriev I.V."/>
            <person name="Yang Z.L."/>
            <person name="Xu J."/>
            <person name="Martin F.M."/>
        </authorList>
    </citation>
    <scope>NUCLEOTIDE SEQUENCE</scope>
    <source>
        <strain evidence="3">KKN 215</strain>
    </source>
</reference>
<feature type="signal peptide" evidence="2">
    <location>
        <begin position="1"/>
        <end position="23"/>
    </location>
</feature>